<keyword evidence="5" id="KW-1185">Reference proteome</keyword>
<gene>
    <name evidence="4" type="ORF">C7S18_16625</name>
</gene>
<dbReference type="Gene3D" id="1.10.287.540">
    <property type="entry name" value="Helix hairpin bin"/>
    <property type="match status" value="1"/>
</dbReference>
<dbReference type="PIRSF" id="PIRSF016482">
    <property type="entry name" value="PilO"/>
    <property type="match status" value="1"/>
</dbReference>
<accession>A0A2P1PV62</accession>
<keyword evidence="3" id="KW-1133">Transmembrane helix</keyword>
<evidence type="ECO:0000256" key="3">
    <source>
        <dbReference type="SAM" id="Phobius"/>
    </source>
</evidence>
<dbReference type="Proteomes" id="UP000241074">
    <property type="component" value="Chromosome"/>
</dbReference>
<keyword evidence="1" id="KW-0175">Coiled coil</keyword>
<evidence type="ECO:0000313" key="5">
    <source>
        <dbReference type="Proteomes" id="UP000241074"/>
    </source>
</evidence>
<sequence>MDLKNLETKNYGNWPMPIKLAACLGIFLVVLLLGYVFKIKESFDTQSKLMSEEQSLLVTFRDKQAKVVNLEDYKKQLAEMEELLRQMVRQLPSKTEMPDLLVDISQTALSSGIDTELFEPGAESPKDFYAEKPIKIRMAGTYHQFGAFVSGVASLPRVVILTMHDVSLKPQNALPSTVKDPKLVKAAANKPTGILTLEGTVKTYRYLDDDEVSGSDAAPDAGARAGGKS</sequence>
<feature type="compositionally biased region" description="Low complexity" evidence="2">
    <location>
        <begin position="214"/>
        <end position="223"/>
    </location>
</feature>
<dbReference type="GO" id="GO:0043683">
    <property type="term" value="P:type IV pilus assembly"/>
    <property type="evidence" value="ECO:0007669"/>
    <property type="project" value="InterPro"/>
</dbReference>
<proteinExistence type="predicted"/>
<dbReference type="InterPro" id="IPR014717">
    <property type="entry name" value="Transl_elong_EF1B/ribsomal_bS6"/>
</dbReference>
<dbReference type="Gene3D" id="3.30.70.60">
    <property type="match status" value="1"/>
</dbReference>
<evidence type="ECO:0000256" key="2">
    <source>
        <dbReference type="SAM" id="MobiDB-lite"/>
    </source>
</evidence>
<dbReference type="OrthoDB" id="9802133at2"/>
<keyword evidence="3" id="KW-0472">Membrane</keyword>
<organism evidence="4 5">
    <name type="scientific">Ahniella affigens</name>
    <dbReference type="NCBI Taxonomy" id="2021234"/>
    <lineage>
        <taxon>Bacteria</taxon>
        <taxon>Pseudomonadati</taxon>
        <taxon>Pseudomonadota</taxon>
        <taxon>Gammaproteobacteria</taxon>
        <taxon>Lysobacterales</taxon>
        <taxon>Rhodanobacteraceae</taxon>
        <taxon>Ahniella</taxon>
    </lineage>
</organism>
<dbReference type="KEGG" id="xba:C7S18_16625"/>
<reference evidence="4 5" key="2">
    <citation type="submission" date="2018-03" db="EMBL/GenBank/DDBJ databases">
        <authorList>
            <person name="Keele B.F."/>
        </authorList>
    </citation>
    <scope>NUCLEOTIDE SEQUENCE [LARGE SCALE GENOMIC DNA]</scope>
    <source>
        <strain evidence="4 5">D13</strain>
    </source>
</reference>
<reference evidence="4 5" key="1">
    <citation type="submission" date="2018-03" db="EMBL/GenBank/DDBJ databases">
        <title>Ahniella affigens gen. nov., sp. nov., a gammaproteobacterium isolated from sandy soil near a stream.</title>
        <authorList>
            <person name="Ko Y."/>
            <person name="Kim J.-H."/>
        </authorList>
    </citation>
    <scope>NUCLEOTIDE SEQUENCE [LARGE SCALE GENOMIC DNA]</scope>
    <source>
        <strain evidence="4 5">D13</strain>
    </source>
</reference>
<dbReference type="PANTHER" id="PTHR39555">
    <property type="entry name" value="FIMBRIAL ASSEMBLY PROTEIN PILO-LIKE PROTEIN-RELATED"/>
    <property type="match status" value="1"/>
</dbReference>
<evidence type="ECO:0000313" key="4">
    <source>
        <dbReference type="EMBL" id="AVP98712.1"/>
    </source>
</evidence>
<evidence type="ECO:0000256" key="1">
    <source>
        <dbReference type="SAM" id="Coils"/>
    </source>
</evidence>
<dbReference type="RefSeq" id="WP_106892632.1">
    <property type="nucleotide sequence ID" value="NZ_CP027860.1"/>
</dbReference>
<feature type="region of interest" description="Disordered" evidence="2">
    <location>
        <begin position="210"/>
        <end position="229"/>
    </location>
</feature>
<name>A0A2P1PV62_9GAMM</name>
<protein>
    <submittedName>
        <fullName evidence="4">Fimbrial protein</fullName>
    </submittedName>
</protein>
<dbReference type="Pfam" id="PF04350">
    <property type="entry name" value="PilO"/>
    <property type="match status" value="1"/>
</dbReference>
<dbReference type="AlphaFoldDB" id="A0A2P1PV62"/>
<keyword evidence="3" id="KW-0812">Transmembrane</keyword>
<feature type="coiled-coil region" evidence="1">
    <location>
        <begin position="63"/>
        <end position="90"/>
    </location>
</feature>
<dbReference type="GO" id="GO:0043107">
    <property type="term" value="P:type IV pilus-dependent motility"/>
    <property type="evidence" value="ECO:0007669"/>
    <property type="project" value="InterPro"/>
</dbReference>
<dbReference type="InterPro" id="IPR007445">
    <property type="entry name" value="PilO"/>
</dbReference>
<dbReference type="EMBL" id="CP027860">
    <property type="protein sequence ID" value="AVP98712.1"/>
    <property type="molecule type" value="Genomic_DNA"/>
</dbReference>
<dbReference type="PANTHER" id="PTHR39555:SF1">
    <property type="entry name" value="TYPE IV PILUS INNER MEMBRANE COMPONENT PILO"/>
    <property type="match status" value="1"/>
</dbReference>
<feature type="transmembrane region" description="Helical" evidence="3">
    <location>
        <begin position="16"/>
        <end position="37"/>
    </location>
</feature>